<feature type="domain" description="DUF7344" evidence="2">
    <location>
        <begin position="114"/>
        <end position="181"/>
    </location>
</feature>
<sequence>MDEHFLSLSELTTELLQREDTSVSDGQARHEVRLSLVHAHLPRLADHGLVELDREPATTATSDTDADTDTDTDTEPTALTVSLIDEPPLSPAILSLLLETDADAGATLLDRLVHPVRLRLLEFIETQDEPVSVDELATVLATQMEVGPTERCEATIELHHNHLPALADIDAIAYDRRASQVSQSTEMESFL</sequence>
<evidence type="ECO:0000259" key="2">
    <source>
        <dbReference type="Pfam" id="PF24035"/>
    </source>
</evidence>
<feature type="compositionally biased region" description="Basic and acidic residues" evidence="1">
    <location>
        <begin position="47"/>
        <end position="56"/>
    </location>
</feature>
<dbReference type="RefSeq" id="WP_006826341.1">
    <property type="nucleotide sequence ID" value="NZ_AOIL01000048.1"/>
</dbReference>
<dbReference type="Gene3D" id="1.10.10.10">
    <property type="entry name" value="Winged helix-like DNA-binding domain superfamily/Winged helix DNA-binding domain"/>
    <property type="match status" value="1"/>
</dbReference>
<evidence type="ECO:0000313" key="4">
    <source>
        <dbReference type="Proteomes" id="UP000011648"/>
    </source>
</evidence>
<dbReference type="InterPro" id="IPR036388">
    <property type="entry name" value="WH-like_DNA-bd_sf"/>
</dbReference>
<reference evidence="3 4" key="1">
    <citation type="journal article" date="2014" name="PLoS Genet.">
        <title>Phylogenetically driven sequencing of extremely halophilic archaea reveals strategies for static and dynamic osmo-response.</title>
        <authorList>
            <person name="Becker E.A."/>
            <person name="Seitzer P.M."/>
            <person name="Tritt A."/>
            <person name="Larsen D."/>
            <person name="Krusor M."/>
            <person name="Yao A.I."/>
            <person name="Wu D."/>
            <person name="Madern D."/>
            <person name="Eisen J.A."/>
            <person name="Darling A.E."/>
            <person name="Facciotti M.T."/>
        </authorList>
    </citation>
    <scope>NUCLEOTIDE SEQUENCE [LARGE SCALE GENOMIC DNA]</scope>
    <source>
        <strain evidence="3 4">DSM 12281</strain>
    </source>
</reference>
<organism evidence="3 4">
    <name type="scientific">Natrialba taiwanensis DSM 12281</name>
    <dbReference type="NCBI Taxonomy" id="1230458"/>
    <lineage>
        <taxon>Archaea</taxon>
        <taxon>Methanobacteriati</taxon>
        <taxon>Methanobacteriota</taxon>
        <taxon>Stenosarchaea group</taxon>
        <taxon>Halobacteria</taxon>
        <taxon>Halobacteriales</taxon>
        <taxon>Natrialbaceae</taxon>
        <taxon>Natrialba</taxon>
    </lineage>
</organism>
<dbReference type="Pfam" id="PF24035">
    <property type="entry name" value="DUF7344"/>
    <property type="match status" value="2"/>
</dbReference>
<feature type="region of interest" description="Disordered" evidence="1">
    <location>
        <begin position="47"/>
        <end position="73"/>
    </location>
</feature>
<dbReference type="Proteomes" id="UP000011648">
    <property type="component" value="Unassembled WGS sequence"/>
</dbReference>
<dbReference type="InterPro" id="IPR055768">
    <property type="entry name" value="DUF7344"/>
</dbReference>
<feature type="domain" description="DUF7344" evidence="2">
    <location>
        <begin position="6"/>
        <end position="56"/>
    </location>
</feature>
<comment type="caution">
    <text evidence="3">The sequence shown here is derived from an EMBL/GenBank/DDBJ whole genome shotgun (WGS) entry which is preliminary data.</text>
</comment>
<evidence type="ECO:0000256" key="1">
    <source>
        <dbReference type="SAM" id="MobiDB-lite"/>
    </source>
</evidence>
<name>L9ZUF5_9EURY</name>
<dbReference type="EMBL" id="AOIL01000048">
    <property type="protein sequence ID" value="ELY89954.1"/>
    <property type="molecule type" value="Genomic_DNA"/>
</dbReference>
<accession>L9ZUF5</accession>
<proteinExistence type="predicted"/>
<evidence type="ECO:0000313" key="3">
    <source>
        <dbReference type="EMBL" id="ELY89954.1"/>
    </source>
</evidence>
<dbReference type="PATRIC" id="fig|1230458.4.peg.2657"/>
<keyword evidence="4" id="KW-1185">Reference proteome</keyword>
<dbReference type="AlphaFoldDB" id="L9ZUF5"/>
<protein>
    <recommendedName>
        <fullName evidence="2">DUF7344 domain-containing protein</fullName>
    </recommendedName>
</protein>
<feature type="compositionally biased region" description="Acidic residues" evidence="1">
    <location>
        <begin position="64"/>
        <end position="73"/>
    </location>
</feature>
<gene>
    <name evidence="3" type="ORF">C484_13166</name>
</gene>